<name>A0A2N9LET5_9BACT</name>
<dbReference type="Proteomes" id="UP000239735">
    <property type="component" value="Unassembled WGS sequence"/>
</dbReference>
<organism evidence="2 3">
    <name type="scientific">Candidatus Sulfuritelmatomonas gaucii</name>
    <dbReference type="NCBI Taxonomy" id="2043161"/>
    <lineage>
        <taxon>Bacteria</taxon>
        <taxon>Pseudomonadati</taxon>
        <taxon>Acidobacteriota</taxon>
        <taxon>Terriglobia</taxon>
        <taxon>Terriglobales</taxon>
        <taxon>Acidobacteriaceae</taxon>
        <taxon>Candidatus Sulfuritelmatomonas</taxon>
    </lineage>
</organism>
<feature type="compositionally biased region" description="Low complexity" evidence="1">
    <location>
        <begin position="222"/>
        <end position="239"/>
    </location>
</feature>
<reference evidence="3" key="1">
    <citation type="submission" date="2018-02" db="EMBL/GenBank/DDBJ databases">
        <authorList>
            <person name="Hausmann B."/>
        </authorList>
    </citation>
    <scope>NUCLEOTIDE SEQUENCE [LARGE SCALE GENOMIC DNA]</scope>
    <source>
        <strain evidence="3">Peat soil MAG SbA5</strain>
    </source>
</reference>
<gene>
    <name evidence="2" type="ORF">SBA5_320005</name>
</gene>
<proteinExistence type="predicted"/>
<protein>
    <submittedName>
        <fullName evidence="2">Uncharacterized protein</fullName>
    </submittedName>
</protein>
<dbReference type="AlphaFoldDB" id="A0A2N9LET5"/>
<evidence type="ECO:0000313" key="3">
    <source>
        <dbReference type="Proteomes" id="UP000239735"/>
    </source>
</evidence>
<accession>A0A2N9LET5</accession>
<evidence type="ECO:0000313" key="2">
    <source>
        <dbReference type="EMBL" id="SPE21633.1"/>
    </source>
</evidence>
<dbReference type="OrthoDB" id="107519at2"/>
<sequence>MRIVRRIVRAADDRRASTCRAPFALAMAWAVALTAPIAASQAVDAPAPQSPPVKERYLISRFPDKPSLTPTITIPIDPLGFTAPGAIYLGARNALVSLDFIDETRLLFTFRVPGLLHREAGNNAETDEREIRAVVLTLPKGAIEAESSWTVHDRVRYLWMLANGHFLLRDRNGLSEGDATLALKPYLDFPGSLLWLELDPSQQFLVTNSREPVPAPQKSVTASAIGQSGASSAPASGDASDQDSSDAGGAPPEFVLRILQRKSGHVMLVSRVRAAVHLPINSLGYLENLRGKGSQWTLDMNYFAGGTRMLGSVDSVCEPDDTFVSEQEILVTGCGPQGENKLIAMTSAGRTLWVAGAPTTEIWPQLTVAVNGSRLAWATLDATHSINSYSPMDADDIREQSVTVFNAADGNITLVSPLSPIFDAGGNVAISPSGRRVALINGGGIQVFDLPDPPSLPTPSTPAHH</sequence>
<dbReference type="EMBL" id="OKRB01000089">
    <property type="protein sequence ID" value="SPE21633.1"/>
    <property type="molecule type" value="Genomic_DNA"/>
</dbReference>
<evidence type="ECO:0000256" key="1">
    <source>
        <dbReference type="SAM" id="MobiDB-lite"/>
    </source>
</evidence>
<dbReference type="SUPFAM" id="SSF82171">
    <property type="entry name" value="DPP6 N-terminal domain-like"/>
    <property type="match status" value="1"/>
</dbReference>
<feature type="region of interest" description="Disordered" evidence="1">
    <location>
        <begin position="209"/>
        <end position="248"/>
    </location>
</feature>